<gene>
    <name evidence="2" type="ORF">SMF913_26578</name>
</gene>
<accession>A0A2J7YSV6</accession>
<evidence type="ECO:0000313" key="3">
    <source>
        <dbReference type="Proteomes" id="UP000236520"/>
    </source>
</evidence>
<dbReference type="AlphaFoldDB" id="A0A2J7YSV6"/>
<dbReference type="EMBL" id="LJIW01000002">
    <property type="protein sequence ID" value="PNG91113.1"/>
    <property type="molecule type" value="Genomic_DNA"/>
</dbReference>
<name>A0A2J7YSV6_STRMQ</name>
<keyword evidence="3" id="KW-1185">Reference proteome</keyword>
<dbReference type="Proteomes" id="UP000236520">
    <property type="component" value="Unassembled WGS sequence"/>
</dbReference>
<sequence length="147" mass="15407">MEFVDADHHRFAGGEFMECGAELAGSLNMGRGCVGAIATRGFMGLCDAEGGLVEGPVQMVGGGFGQPGGVQELAQRTERSPVGRGAVCLEDEGSGLRRMGRDGFERMGFAAADRALDEYEARLPGQTSGKRPPKSVELRVELSGSGR</sequence>
<reference evidence="2 3" key="1">
    <citation type="submission" date="2015-09" db="EMBL/GenBank/DDBJ databases">
        <title>Genome sequence, genome mining and natural product profiling of a biocontrol bacterium Streptomyces malaysiensis F913.</title>
        <authorList>
            <person name="Xu Y."/>
            <person name="Wei J."/>
            <person name="Xie J."/>
            <person name="Li T."/>
            <person name="Zhou Z."/>
        </authorList>
    </citation>
    <scope>NUCLEOTIDE SEQUENCE [LARGE SCALE GENOMIC DNA]</scope>
    <source>
        <strain evidence="2 3">F913</strain>
    </source>
</reference>
<proteinExistence type="predicted"/>
<comment type="caution">
    <text evidence="2">The sequence shown here is derived from an EMBL/GenBank/DDBJ whole genome shotgun (WGS) entry which is preliminary data.</text>
</comment>
<feature type="region of interest" description="Disordered" evidence="1">
    <location>
        <begin position="121"/>
        <end position="147"/>
    </location>
</feature>
<organism evidence="2 3">
    <name type="scientific">Streptomyces malaysiensis</name>
    <dbReference type="NCBI Taxonomy" id="92644"/>
    <lineage>
        <taxon>Bacteria</taxon>
        <taxon>Bacillati</taxon>
        <taxon>Actinomycetota</taxon>
        <taxon>Actinomycetes</taxon>
        <taxon>Kitasatosporales</taxon>
        <taxon>Streptomycetaceae</taxon>
        <taxon>Streptomyces</taxon>
        <taxon>Streptomyces violaceusniger group</taxon>
    </lineage>
</organism>
<protein>
    <submittedName>
        <fullName evidence="2">Uncharacterized protein</fullName>
    </submittedName>
</protein>
<evidence type="ECO:0000313" key="2">
    <source>
        <dbReference type="EMBL" id="PNG91113.1"/>
    </source>
</evidence>
<evidence type="ECO:0000256" key="1">
    <source>
        <dbReference type="SAM" id="MobiDB-lite"/>
    </source>
</evidence>